<gene>
    <name evidence="2" type="ORF">DFR24_0930</name>
</gene>
<reference evidence="2 3" key="1">
    <citation type="submission" date="2019-03" db="EMBL/GenBank/DDBJ databases">
        <title>Genomic Encyclopedia of Type Strains, Phase IV (KMG-IV): sequencing the most valuable type-strain genomes for metagenomic binning, comparative biology and taxonomic classification.</title>
        <authorList>
            <person name="Goeker M."/>
        </authorList>
    </citation>
    <scope>NUCLEOTIDE SEQUENCE [LARGE SCALE GENOMIC DNA]</scope>
    <source>
        <strain evidence="2 3">DSM 26377</strain>
    </source>
</reference>
<evidence type="ECO:0000256" key="1">
    <source>
        <dbReference type="SAM" id="Phobius"/>
    </source>
</evidence>
<evidence type="ECO:0000313" key="3">
    <source>
        <dbReference type="Proteomes" id="UP000295341"/>
    </source>
</evidence>
<protein>
    <submittedName>
        <fullName evidence="2">Uncharacterized protein DUF3429</fullName>
    </submittedName>
</protein>
<keyword evidence="1" id="KW-0812">Transmembrane</keyword>
<feature type="transmembrane region" description="Helical" evidence="1">
    <location>
        <begin position="39"/>
        <end position="58"/>
    </location>
</feature>
<dbReference type="EMBL" id="SOBT01000008">
    <property type="protein sequence ID" value="TDU31560.1"/>
    <property type="molecule type" value="Genomic_DNA"/>
</dbReference>
<keyword evidence="1" id="KW-1133">Transmembrane helix</keyword>
<dbReference type="Proteomes" id="UP000295341">
    <property type="component" value="Unassembled WGS sequence"/>
</dbReference>
<organism evidence="2 3">
    <name type="scientific">Panacagrimonas perspica</name>
    <dbReference type="NCBI Taxonomy" id="381431"/>
    <lineage>
        <taxon>Bacteria</taxon>
        <taxon>Pseudomonadati</taxon>
        <taxon>Pseudomonadota</taxon>
        <taxon>Gammaproteobacteria</taxon>
        <taxon>Nevskiales</taxon>
        <taxon>Nevskiaceae</taxon>
        <taxon>Panacagrimonas</taxon>
    </lineage>
</organism>
<accession>A0A4R7PE52</accession>
<dbReference type="InterPro" id="IPR021836">
    <property type="entry name" value="DUF3429"/>
</dbReference>
<feature type="transmembrane region" description="Helical" evidence="1">
    <location>
        <begin position="122"/>
        <end position="140"/>
    </location>
</feature>
<keyword evidence="3" id="KW-1185">Reference proteome</keyword>
<feature type="transmembrane region" description="Helical" evidence="1">
    <location>
        <begin position="7"/>
        <end position="27"/>
    </location>
</feature>
<proteinExistence type="predicted"/>
<evidence type="ECO:0000313" key="2">
    <source>
        <dbReference type="EMBL" id="TDU31560.1"/>
    </source>
</evidence>
<dbReference type="Pfam" id="PF11911">
    <property type="entry name" value="DUF3429"/>
    <property type="match status" value="1"/>
</dbReference>
<feature type="transmembrane region" description="Helical" evidence="1">
    <location>
        <begin position="70"/>
        <end position="87"/>
    </location>
</feature>
<name>A0A4R7PE52_9GAMM</name>
<dbReference type="OrthoDB" id="8591832at2"/>
<comment type="caution">
    <text evidence="2">The sequence shown here is derived from an EMBL/GenBank/DDBJ whole genome shotgun (WGS) entry which is preliminary data.</text>
</comment>
<dbReference type="RefSeq" id="WP_133880132.1">
    <property type="nucleotide sequence ID" value="NZ_MWIN01000012.1"/>
</dbReference>
<keyword evidence="1" id="KW-0472">Membrane</keyword>
<dbReference type="AlphaFoldDB" id="A0A4R7PE52"/>
<sequence length="144" mass="15421">MRLPTIVSLFGYAGLVPFLLGPAWLSMSPATTPDWLDTVWLSYCALVAAFMAGSLWGFMLPACEGAAGKAGLLIAMALMLLTWFATALPLRPALAVLAVTFLLQLAADFWRERALGSVGGYFSLRATLTVGVLIAMSWRYSISA</sequence>